<gene>
    <name evidence="1" type="ORF">GO608_19690</name>
</gene>
<comment type="caution">
    <text evidence="1">The sequence shown here is derived from an EMBL/GenBank/DDBJ whole genome shotgun (WGS) entry which is preliminary data.</text>
</comment>
<accession>A0ABX1N8E1</accession>
<organism evidence="1 2">
    <name type="scientific">Aromatoleum buckelii</name>
    <dbReference type="NCBI Taxonomy" id="200254"/>
    <lineage>
        <taxon>Bacteria</taxon>
        <taxon>Pseudomonadati</taxon>
        <taxon>Pseudomonadota</taxon>
        <taxon>Betaproteobacteria</taxon>
        <taxon>Rhodocyclales</taxon>
        <taxon>Rhodocyclaceae</taxon>
        <taxon>Aromatoleum</taxon>
    </lineage>
</organism>
<name>A0ABX1N8E1_9RHOO</name>
<dbReference type="EMBL" id="WTVH01000127">
    <property type="protein sequence ID" value="NMF95509.1"/>
    <property type="molecule type" value="Genomic_DNA"/>
</dbReference>
<evidence type="ECO:0000313" key="1">
    <source>
        <dbReference type="EMBL" id="NMF95509.1"/>
    </source>
</evidence>
<reference evidence="1" key="1">
    <citation type="submission" date="2019-12" db="EMBL/GenBank/DDBJ databases">
        <title>Comparative genomics gives insights into the taxonomy of the Azoarcus-Aromatoleum group and reveals separate origins of nif in the plant-associated Azoarcus and non-plant-associated Aromatoleum sub-groups.</title>
        <authorList>
            <person name="Lafos M."/>
            <person name="Maluk M."/>
            <person name="Batista M."/>
            <person name="Junghare M."/>
            <person name="Carmona M."/>
            <person name="Faoro H."/>
            <person name="Cruz L.M."/>
            <person name="Battistoni F."/>
            <person name="De Souza E."/>
            <person name="Pedrosa F."/>
            <person name="Chen W.-M."/>
            <person name="Poole P.S."/>
            <person name="Dixon R.A."/>
            <person name="James E.K."/>
        </authorList>
    </citation>
    <scope>NUCLEOTIDE SEQUENCE</scope>
    <source>
        <strain evidence="1">U120</strain>
    </source>
</reference>
<keyword evidence="2" id="KW-1185">Reference proteome</keyword>
<protein>
    <submittedName>
        <fullName evidence="1">Uncharacterized protein</fullName>
    </submittedName>
</protein>
<proteinExistence type="predicted"/>
<evidence type="ECO:0000313" key="2">
    <source>
        <dbReference type="Proteomes" id="UP000601990"/>
    </source>
</evidence>
<sequence>MTPNTSIGRRSCRTLGVTRYVIFLTTTMKSKEAFAFPLPGFSHQESRILRQLVVWADEYLHKKAATKSRYIAPPTTEQCTKHFQVSHYEMMALLNRLERDGLVSKERRLSAGLSGNGYDGSLHSSVLPTMKARDLVARNSK</sequence>
<dbReference type="Proteomes" id="UP000601990">
    <property type="component" value="Unassembled WGS sequence"/>
</dbReference>